<gene>
    <name evidence="2" type="ORF">DNR46_04010</name>
</gene>
<dbReference type="Pfam" id="PF13589">
    <property type="entry name" value="HATPase_c_3"/>
    <property type="match status" value="1"/>
</dbReference>
<evidence type="ECO:0000313" key="3">
    <source>
        <dbReference type="Proteomes" id="UP000275436"/>
    </source>
</evidence>
<dbReference type="Proteomes" id="UP000275436">
    <property type="component" value="Unassembled WGS sequence"/>
</dbReference>
<name>A0A3M9XGV9_9HYPH</name>
<protein>
    <submittedName>
        <fullName evidence="2">DNA mismatch repair protein</fullName>
    </submittedName>
</protein>
<evidence type="ECO:0000313" key="2">
    <source>
        <dbReference type="EMBL" id="RNJ47036.1"/>
    </source>
</evidence>
<proteinExistence type="predicted"/>
<dbReference type="EMBL" id="QKOD01000001">
    <property type="protein sequence ID" value="RNJ47036.1"/>
    <property type="molecule type" value="Genomic_DNA"/>
</dbReference>
<comment type="caution">
    <text evidence="2">The sequence shown here is derived from an EMBL/GenBank/DDBJ whole genome shotgun (WGS) entry which is preliminary data.</text>
</comment>
<evidence type="ECO:0000256" key="1">
    <source>
        <dbReference type="SAM" id="MobiDB-lite"/>
    </source>
</evidence>
<organism evidence="2 3">
    <name type="scientific">Mesorhizobium japonicum</name>
    <dbReference type="NCBI Taxonomy" id="2066070"/>
    <lineage>
        <taxon>Bacteria</taxon>
        <taxon>Pseudomonadati</taxon>
        <taxon>Pseudomonadota</taxon>
        <taxon>Alphaproteobacteria</taxon>
        <taxon>Hyphomicrobiales</taxon>
        <taxon>Phyllobacteriaceae</taxon>
        <taxon>Mesorhizobium</taxon>
    </lineage>
</organism>
<reference evidence="2 3" key="1">
    <citation type="journal article" date="2018" name="Mol. Plant Microbe Interact.">
        <title>Taxonomically Different Co-Microsymbionts of a Relict Legume, Oxytropis popoviana, Have Complementary Sets of Symbiotic Genes and Together Increase the Efficiency of Plant Nodulation.</title>
        <authorList>
            <person name="Safronova V."/>
            <person name="Belimov A."/>
            <person name="Sazanova A."/>
            <person name="Chirak E."/>
            <person name="Verkhozina A."/>
            <person name="Kuznetsova I."/>
            <person name="Andronov E."/>
            <person name="Puhalsky J."/>
            <person name="Tikhonovich I."/>
        </authorList>
    </citation>
    <scope>NUCLEOTIDE SEQUENCE [LARGE SCALE GENOMIC DNA]</scope>
    <source>
        <strain evidence="2 3">Opo-235</strain>
    </source>
</reference>
<feature type="compositionally biased region" description="Basic and acidic residues" evidence="1">
    <location>
        <begin position="369"/>
        <end position="379"/>
    </location>
</feature>
<dbReference type="Gene3D" id="3.30.565.10">
    <property type="entry name" value="Histidine kinase-like ATPase, C-terminal domain"/>
    <property type="match status" value="1"/>
</dbReference>
<feature type="region of interest" description="Disordered" evidence="1">
    <location>
        <begin position="369"/>
        <end position="390"/>
    </location>
</feature>
<dbReference type="SUPFAM" id="SSF55874">
    <property type="entry name" value="ATPase domain of HSP90 chaperone/DNA topoisomerase II/histidine kinase"/>
    <property type="match status" value="1"/>
</dbReference>
<dbReference type="InterPro" id="IPR036890">
    <property type="entry name" value="HATPase_C_sf"/>
</dbReference>
<sequence length="559" mass="63285">MSDQREEVFRFEISLSVLNHLGRNLYRNFITVLGEAISNAWDADAKNVWIDIERETSRFSIKDDGIGMSAEDFQTKFLKIGYSKRSDGSTRSDRRRPYIGAKGIGKLALLSCAKRVSIITKREDTDYVGGVIDNSGLDNAITQDLTPQEYPLENLDIGLFGALTKDHRHGTIIVFEDAKEQIRNSIAHIRKMIALSFKFALIDNEFSIFVNGEEVTLKDIQDVLDATEFVWLINEADDLFVSAMKKLKADPLRLTTTLSVSGFIASVEKPRDLKITGTDDRATIDLFVNGRLREKNILRHVPTQRLVESYIYGQIHFDAMDTDTKVDPFTSSREGVVEDDKNFVSLLDYLKRGVLPEIIDQWDELRLDRGKEGDDENPRKSKKQRKARDLYAATRDEFEPANDAETKDEVDGWLDGLRNDAEFNISSYVDCFLSENLLREYVRAHKLSLDKAAPAEIQKWKGIEAKRKGEANISFDVRRDTDGLSFLDLDLLALSVEGSKTTNGNQSLWTDSIAYKPVRNVVGHTGLLTSNAKNHLSLTFENIKARVKTLISNRPKKST</sequence>
<accession>A0A3M9XGV9</accession>
<dbReference type="AlphaFoldDB" id="A0A3M9XGV9"/>
<dbReference type="RefSeq" id="WP_123167085.1">
    <property type="nucleotide sequence ID" value="NZ_QKOD01000001.1"/>
</dbReference>